<dbReference type="PROSITE" id="PS51371">
    <property type="entry name" value="CBS"/>
    <property type="match status" value="2"/>
</dbReference>
<evidence type="ECO:0000256" key="1">
    <source>
        <dbReference type="ARBA" id="ARBA00023122"/>
    </source>
</evidence>
<dbReference type="PANTHER" id="PTHR43080:SF2">
    <property type="entry name" value="CBS DOMAIN-CONTAINING PROTEIN"/>
    <property type="match status" value="1"/>
</dbReference>
<dbReference type="InterPro" id="IPR002912">
    <property type="entry name" value="ACT_dom"/>
</dbReference>
<name>A0A7C8GUN8_9BACI</name>
<dbReference type="CDD" id="cd04584">
    <property type="entry name" value="CBS_pair_AcuB_like"/>
    <property type="match status" value="1"/>
</dbReference>
<protein>
    <submittedName>
        <fullName evidence="5">CBS domain-containing protein</fullName>
    </submittedName>
</protein>
<dbReference type="InterPro" id="IPR045865">
    <property type="entry name" value="ACT-like_dom_sf"/>
</dbReference>
<gene>
    <name evidence="5" type="ORF">F9U64_05485</name>
</gene>
<evidence type="ECO:0000259" key="4">
    <source>
        <dbReference type="PROSITE" id="PS51671"/>
    </source>
</evidence>
<dbReference type="SUPFAM" id="SSF55021">
    <property type="entry name" value="ACT-like"/>
    <property type="match status" value="1"/>
</dbReference>
<dbReference type="PROSITE" id="PS51671">
    <property type="entry name" value="ACT"/>
    <property type="match status" value="1"/>
</dbReference>
<dbReference type="Gene3D" id="3.30.70.260">
    <property type="match status" value="1"/>
</dbReference>
<reference evidence="5 6" key="1">
    <citation type="submission" date="2019-10" db="EMBL/GenBank/DDBJ databases">
        <title>Gracilibacillus sp. nov. isolated from rice seeds.</title>
        <authorList>
            <person name="He S."/>
        </authorList>
    </citation>
    <scope>NUCLEOTIDE SEQUENCE [LARGE SCALE GENOMIC DNA]</scope>
    <source>
        <strain evidence="5 6">TD8</strain>
    </source>
</reference>
<proteinExistence type="predicted"/>
<dbReference type="SUPFAM" id="SSF54631">
    <property type="entry name" value="CBS-domain pair"/>
    <property type="match status" value="1"/>
</dbReference>
<dbReference type="InterPro" id="IPR046342">
    <property type="entry name" value="CBS_dom_sf"/>
</dbReference>
<sequence length="217" mass="25242">MLVKEIMKRNVFTLAQDDRIADAIQLLKQHHIRHIPIINEERHVIGIVSDRDLRDAAPSIFDKEFDQNILNQSIGSIMTSRVITTHPYEYFEDIATIFYEHEIACLPVIYNKKLVGIVTEKDMLYTFIQLTGTHSPSTQIEIKVPDTVGVLANVSQIIAKRKIKIVSVYSYPSPTYDGYMILVFRIQTMNPLVIMQDFEKTEYEMIYPIREEDDEFQ</sequence>
<keyword evidence="1 2" id="KW-0129">CBS domain</keyword>
<evidence type="ECO:0000313" key="6">
    <source>
        <dbReference type="Proteomes" id="UP000480246"/>
    </source>
</evidence>
<accession>A0A7C8GUN8</accession>
<dbReference type="Pfam" id="PF00571">
    <property type="entry name" value="CBS"/>
    <property type="match status" value="2"/>
</dbReference>
<dbReference type="PANTHER" id="PTHR43080">
    <property type="entry name" value="CBS DOMAIN-CONTAINING PROTEIN CBSX3, MITOCHONDRIAL"/>
    <property type="match status" value="1"/>
</dbReference>
<feature type="domain" description="CBS" evidence="3">
    <location>
        <begin position="7"/>
        <end position="64"/>
    </location>
</feature>
<comment type="caution">
    <text evidence="5">The sequence shown here is derived from an EMBL/GenBank/DDBJ whole genome shotgun (WGS) entry which is preliminary data.</text>
</comment>
<evidence type="ECO:0000259" key="3">
    <source>
        <dbReference type="PROSITE" id="PS51371"/>
    </source>
</evidence>
<dbReference type="RefSeq" id="WP_153402007.1">
    <property type="nucleotide sequence ID" value="NZ_ML762426.1"/>
</dbReference>
<evidence type="ECO:0000313" key="5">
    <source>
        <dbReference type="EMBL" id="KAB8138342.1"/>
    </source>
</evidence>
<dbReference type="InterPro" id="IPR051257">
    <property type="entry name" value="Diverse_CBS-Domain"/>
</dbReference>
<dbReference type="EMBL" id="WEID01000019">
    <property type="protein sequence ID" value="KAB8138342.1"/>
    <property type="molecule type" value="Genomic_DNA"/>
</dbReference>
<organism evidence="5 6">
    <name type="scientific">Gracilibacillus oryzae</name>
    <dbReference type="NCBI Taxonomy" id="1672701"/>
    <lineage>
        <taxon>Bacteria</taxon>
        <taxon>Bacillati</taxon>
        <taxon>Bacillota</taxon>
        <taxon>Bacilli</taxon>
        <taxon>Bacillales</taxon>
        <taxon>Bacillaceae</taxon>
        <taxon>Gracilibacillus</taxon>
    </lineage>
</organism>
<dbReference type="Proteomes" id="UP000480246">
    <property type="component" value="Unassembled WGS sequence"/>
</dbReference>
<dbReference type="AlphaFoldDB" id="A0A7C8GUN8"/>
<dbReference type="Gene3D" id="3.10.580.10">
    <property type="entry name" value="CBS-domain"/>
    <property type="match status" value="1"/>
</dbReference>
<evidence type="ECO:0000256" key="2">
    <source>
        <dbReference type="PROSITE-ProRule" id="PRU00703"/>
    </source>
</evidence>
<dbReference type="Pfam" id="PF01842">
    <property type="entry name" value="ACT"/>
    <property type="match status" value="1"/>
</dbReference>
<dbReference type="InterPro" id="IPR000644">
    <property type="entry name" value="CBS_dom"/>
</dbReference>
<dbReference type="SMART" id="SM00116">
    <property type="entry name" value="CBS"/>
    <property type="match status" value="2"/>
</dbReference>
<feature type="domain" description="ACT" evidence="4">
    <location>
        <begin position="139"/>
        <end position="217"/>
    </location>
</feature>
<keyword evidence="6" id="KW-1185">Reference proteome</keyword>
<feature type="domain" description="CBS" evidence="3">
    <location>
        <begin position="78"/>
        <end position="137"/>
    </location>
</feature>
<dbReference type="OrthoDB" id="9781631at2"/>